<dbReference type="InterPro" id="IPR036047">
    <property type="entry name" value="F-box-like_dom_sf"/>
</dbReference>
<evidence type="ECO:0000259" key="1">
    <source>
        <dbReference type="SMART" id="SM00256"/>
    </source>
</evidence>
<dbReference type="EMBL" id="KV425920">
    <property type="protein sequence ID" value="KZV98279.1"/>
    <property type="molecule type" value="Genomic_DNA"/>
</dbReference>
<protein>
    <recommendedName>
        <fullName evidence="1">F-box domain-containing protein</fullName>
    </recommendedName>
</protein>
<keyword evidence="3" id="KW-1185">Reference proteome</keyword>
<dbReference type="Pfam" id="PF12937">
    <property type="entry name" value="F-box-like"/>
    <property type="match status" value="1"/>
</dbReference>
<dbReference type="AlphaFoldDB" id="A0A166B6E3"/>
<dbReference type="SMART" id="SM00256">
    <property type="entry name" value="FBOX"/>
    <property type="match status" value="1"/>
</dbReference>
<reference evidence="2 3" key="1">
    <citation type="journal article" date="2016" name="Mol. Biol. Evol.">
        <title>Comparative Genomics of Early-Diverging Mushroom-Forming Fungi Provides Insights into the Origins of Lignocellulose Decay Capabilities.</title>
        <authorList>
            <person name="Nagy L.G."/>
            <person name="Riley R."/>
            <person name="Tritt A."/>
            <person name="Adam C."/>
            <person name="Daum C."/>
            <person name="Floudas D."/>
            <person name="Sun H."/>
            <person name="Yadav J.S."/>
            <person name="Pangilinan J."/>
            <person name="Larsson K.H."/>
            <person name="Matsuura K."/>
            <person name="Barry K."/>
            <person name="Labutti K."/>
            <person name="Kuo R."/>
            <person name="Ohm R.A."/>
            <person name="Bhattacharya S.S."/>
            <person name="Shirouzu T."/>
            <person name="Yoshinaga Y."/>
            <person name="Martin F.M."/>
            <person name="Grigoriev I.V."/>
            <person name="Hibbett D.S."/>
        </authorList>
    </citation>
    <scope>NUCLEOTIDE SEQUENCE [LARGE SCALE GENOMIC DNA]</scope>
    <source>
        <strain evidence="2 3">HHB12029</strain>
    </source>
</reference>
<evidence type="ECO:0000313" key="2">
    <source>
        <dbReference type="EMBL" id="KZV98279.1"/>
    </source>
</evidence>
<evidence type="ECO:0000313" key="3">
    <source>
        <dbReference type="Proteomes" id="UP000077266"/>
    </source>
</evidence>
<feature type="domain" description="F-box" evidence="1">
    <location>
        <begin position="16"/>
        <end position="55"/>
    </location>
</feature>
<dbReference type="Gene3D" id="1.20.1280.50">
    <property type="match status" value="1"/>
</dbReference>
<name>A0A166B6E3_EXIGL</name>
<gene>
    <name evidence="2" type="ORF">EXIGLDRAFT_701372</name>
</gene>
<dbReference type="InParanoid" id="A0A166B6E3"/>
<sequence>MLSRSQSPSDVFQLALPELLSYIFGELDLYDLIPATHVCRHWRSVALETPLLWAEFWVRERNASLVLAMFERSRNVPLAITVIDEWSARFNVASSVAVALARNMGRVRSIYITGRSAIINGILAHAAPDLEDLHVLAEDNGSFVPRTWPALKKLEVLNMALSS</sequence>
<accession>A0A166B6E3</accession>
<dbReference type="Proteomes" id="UP000077266">
    <property type="component" value="Unassembled WGS sequence"/>
</dbReference>
<dbReference type="OrthoDB" id="3353710at2759"/>
<organism evidence="2 3">
    <name type="scientific">Exidia glandulosa HHB12029</name>
    <dbReference type="NCBI Taxonomy" id="1314781"/>
    <lineage>
        <taxon>Eukaryota</taxon>
        <taxon>Fungi</taxon>
        <taxon>Dikarya</taxon>
        <taxon>Basidiomycota</taxon>
        <taxon>Agaricomycotina</taxon>
        <taxon>Agaricomycetes</taxon>
        <taxon>Auriculariales</taxon>
        <taxon>Exidiaceae</taxon>
        <taxon>Exidia</taxon>
    </lineage>
</organism>
<dbReference type="InterPro" id="IPR001810">
    <property type="entry name" value="F-box_dom"/>
</dbReference>
<dbReference type="SUPFAM" id="SSF81383">
    <property type="entry name" value="F-box domain"/>
    <property type="match status" value="1"/>
</dbReference>
<proteinExistence type="predicted"/>